<dbReference type="GO" id="GO:0004781">
    <property type="term" value="F:sulfate adenylyltransferase (ATP) activity"/>
    <property type="evidence" value="ECO:0007669"/>
    <property type="project" value="TreeGrafter"/>
</dbReference>
<evidence type="ECO:0000259" key="2">
    <source>
        <dbReference type="Pfam" id="PF01583"/>
    </source>
</evidence>
<proteinExistence type="predicted"/>
<dbReference type="GO" id="GO:0019379">
    <property type="term" value="P:sulfate assimilation, phosphoadenylyl sulfate reduction by phosphoadenylyl-sulfate reductase (thioredoxin)"/>
    <property type="evidence" value="ECO:0007669"/>
    <property type="project" value="TreeGrafter"/>
</dbReference>
<accession>A0A4P7UP27</accession>
<dbReference type="GO" id="GO:0005737">
    <property type="term" value="C:cytoplasm"/>
    <property type="evidence" value="ECO:0007669"/>
    <property type="project" value="TreeGrafter"/>
</dbReference>
<evidence type="ECO:0000256" key="1">
    <source>
        <dbReference type="ARBA" id="ARBA00022679"/>
    </source>
</evidence>
<keyword evidence="3" id="KW-0418">Kinase</keyword>
<gene>
    <name evidence="3" type="ORF">DDIC_13320</name>
</gene>
<evidence type="ECO:0000313" key="3">
    <source>
        <dbReference type="EMBL" id="QCC86838.1"/>
    </source>
</evidence>
<feature type="domain" description="APS kinase" evidence="2">
    <location>
        <begin position="4"/>
        <end position="147"/>
    </location>
</feature>
<dbReference type="OrthoDB" id="9804504at2"/>
<dbReference type="EC" id="2.7.1.25" evidence="3"/>
<dbReference type="GO" id="GO:0010134">
    <property type="term" value="P:sulfate assimilation via adenylyl sulfate reduction"/>
    <property type="evidence" value="ECO:0007669"/>
    <property type="project" value="TreeGrafter"/>
</dbReference>
<reference evidence="3 4" key="1">
    <citation type="submission" date="2019-02" db="EMBL/GenBank/DDBJ databases">
        <title>Complete Genome Sequence of Desulfovibrio desulfuricans IC1, a Sulfonate Utilizing Anaerobe.</title>
        <authorList>
            <person name="Day L.A."/>
            <person name="De Leon K.B."/>
            <person name="Wall J.D."/>
        </authorList>
    </citation>
    <scope>NUCLEOTIDE SEQUENCE [LARGE SCALE GENOMIC DNA]</scope>
    <source>
        <strain evidence="3 4">IC1</strain>
    </source>
</reference>
<dbReference type="PANTHER" id="PTHR42700:SF1">
    <property type="entry name" value="SULFATE ADENYLYLTRANSFERASE"/>
    <property type="match status" value="1"/>
</dbReference>
<dbReference type="AlphaFoldDB" id="A0A4P7UP27"/>
<dbReference type="PANTHER" id="PTHR42700">
    <property type="entry name" value="SULFATE ADENYLYLTRANSFERASE"/>
    <property type="match status" value="1"/>
</dbReference>
<evidence type="ECO:0000313" key="4">
    <source>
        <dbReference type="Proteomes" id="UP000297065"/>
    </source>
</evidence>
<dbReference type="Gene3D" id="3.40.50.300">
    <property type="entry name" value="P-loop containing nucleotide triphosphate hydrolases"/>
    <property type="match status" value="1"/>
</dbReference>
<dbReference type="RefSeq" id="WP_136400884.1">
    <property type="nucleotide sequence ID" value="NZ_CP036295.1"/>
</dbReference>
<name>A0A4P7UP27_DESDE</name>
<organism evidence="3 4">
    <name type="scientific">Desulfovibrio desulfuricans</name>
    <dbReference type="NCBI Taxonomy" id="876"/>
    <lineage>
        <taxon>Bacteria</taxon>
        <taxon>Pseudomonadati</taxon>
        <taxon>Thermodesulfobacteriota</taxon>
        <taxon>Desulfovibrionia</taxon>
        <taxon>Desulfovibrionales</taxon>
        <taxon>Desulfovibrionaceae</taxon>
        <taxon>Desulfovibrio</taxon>
    </lineage>
</organism>
<protein>
    <submittedName>
        <fullName evidence="3">Adenylyl-sulfate kinase</fullName>
        <ecNumber evidence="3">2.7.1.25</ecNumber>
    </submittedName>
</protein>
<dbReference type="InterPro" id="IPR050512">
    <property type="entry name" value="Sulf_AdTrans/APS_kinase"/>
</dbReference>
<dbReference type="Proteomes" id="UP000297065">
    <property type="component" value="Chromosome"/>
</dbReference>
<dbReference type="SUPFAM" id="SSF52540">
    <property type="entry name" value="P-loop containing nucleoside triphosphate hydrolases"/>
    <property type="match status" value="1"/>
</dbReference>
<dbReference type="InterPro" id="IPR059117">
    <property type="entry name" value="APS_kinase_dom"/>
</dbReference>
<keyword evidence="1 3" id="KW-0808">Transferase</keyword>
<dbReference type="Pfam" id="PF01583">
    <property type="entry name" value="APS_kinase"/>
    <property type="match status" value="1"/>
</dbReference>
<sequence length="198" mass="22164">MTPIIWLMGLSGSGKTTLGSLLRLYLDGQGIDAEFIDADNFCRSRCLSTETPQQRVRNTDTLRDYALGLQAGGKTCVVAAATPYEGMRQANRALLPNYREVWVRCSLQTLVQRDTKGLYAKAERGDLQALDSVFDAFDEPRCPHAIIETDVYSLVECYEQLRDLALHSLMTERDWHEEASRMLPQTARGIFSNAAIAL</sequence>
<dbReference type="InterPro" id="IPR027417">
    <property type="entry name" value="P-loop_NTPase"/>
</dbReference>
<dbReference type="GO" id="GO:0004020">
    <property type="term" value="F:adenylylsulfate kinase activity"/>
    <property type="evidence" value="ECO:0007669"/>
    <property type="project" value="UniProtKB-EC"/>
</dbReference>
<dbReference type="EMBL" id="CP036295">
    <property type="protein sequence ID" value="QCC86838.1"/>
    <property type="molecule type" value="Genomic_DNA"/>
</dbReference>